<protein>
    <recommendedName>
        <fullName evidence="2">Zinc-ribbon domain-containing protein</fullName>
    </recommendedName>
</protein>
<feature type="non-terminal residue" evidence="3">
    <location>
        <position position="124"/>
    </location>
</feature>
<dbReference type="Pfam" id="PF13240">
    <property type="entry name" value="Zn_Ribbon_1"/>
    <property type="match status" value="1"/>
</dbReference>
<proteinExistence type="predicted"/>
<feature type="transmembrane region" description="Helical" evidence="1">
    <location>
        <begin position="51"/>
        <end position="72"/>
    </location>
</feature>
<evidence type="ECO:0000313" key="3">
    <source>
        <dbReference type="EMBL" id="GAH28141.1"/>
    </source>
</evidence>
<keyword evidence="1" id="KW-1133">Transmembrane helix</keyword>
<sequence length="124" mass="13705">MYCSNCGKQISDDVKFCPECGADIKTGIIPIKAKSVAPTPLQARSHTGRNIAIIIILVTILIMVPVTIFVIVPNATWGKYEESFDYYYTPTSPSDLESIDLNLDIGEMIIKYNQTPTPHVAKID</sequence>
<dbReference type="EMBL" id="BARU01003848">
    <property type="protein sequence ID" value="GAH28141.1"/>
    <property type="molecule type" value="Genomic_DNA"/>
</dbReference>
<name>X1E4F3_9ZZZZ</name>
<dbReference type="AlphaFoldDB" id="X1E4F3"/>
<accession>X1E4F3</accession>
<evidence type="ECO:0000259" key="2">
    <source>
        <dbReference type="Pfam" id="PF13240"/>
    </source>
</evidence>
<keyword evidence="1" id="KW-0472">Membrane</keyword>
<dbReference type="InterPro" id="IPR026870">
    <property type="entry name" value="Zinc_ribbon_dom"/>
</dbReference>
<feature type="domain" description="Zinc-ribbon" evidence="2">
    <location>
        <begin position="2"/>
        <end position="23"/>
    </location>
</feature>
<keyword evidence="1" id="KW-0812">Transmembrane</keyword>
<reference evidence="3" key="1">
    <citation type="journal article" date="2014" name="Front. Microbiol.">
        <title>High frequency of phylogenetically diverse reductive dehalogenase-homologous genes in deep subseafloor sedimentary metagenomes.</title>
        <authorList>
            <person name="Kawai M."/>
            <person name="Futagami T."/>
            <person name="Toyoda A."/>
            <person name="Takaki Y."/>
            <person name="Nishi S."/>
            <person name="Hori S."/>
            <person name="Arai W."/>
            <person name="Tsubouchi T."/>
            <person name="Morono Y."/>
            <person name="Uchiyama I."/>
            <person name="Ito T."/>
            <person name="Fujiyama A."/>
            <person name="Inagaki F."/>
            <person name="Takami H."/>
        </authorList>
    </citation>
    <scope>NUCLEOTIDE SEQUENCE</scope>
    <source>
        <strain evidence="3">Expedition CK06-06</strain>
    </source>
</reference>
<organism evidence="3">
    <name type="scientific">marine sediment metagenome</name>
    <dbReference type="NCBI Taxonomy" id="412755"/>
    <lineage>
        <taxon>unclassified sequences</taxon>
        <taxon>metagenomes</taxon>
        <taxon>ecological metagenomes</taxon>
    </lineage>
</organism>
<comment type="caution">
    <text evidence="3">The sequence shown here is derived from an EMBL/GenBank/DDBJ whole genome shotgun (WGS) entry which is preliminary data.</text>
</comment>
<gene>
    <name evidence="3" type="ORF">S03H2_08068</name>
</gene>
<evidence type="ECO:0000256" key="1">
    <source>
        <dbReference type="SAM" id="Phobius"/>
    </source>
</evidence>